<dbReference type="SMART" id="SM00487">
    <property type="entry name" value="DEXDc"/>
    <property type="match status" value="1"/>
</dbReference>
<feature type="domain" description="HRDC" evidence="17">
    <location>
        <begin position="536"/>
        <end position="616"/>
    </location>
</feature>
<dbReference type="eggNOG" id="COG0514">
    <property type="taxonomic scope" value="Bacteria"/>
</dbReference>
<evidence type="ECO:0000256" key="16">
    <source>
        <dbReference type="NCBIfam" id="TIGR01389"/>
    </source>
</evidence>
<dbReference type="GO" id="GO:0030894">
    <property type="term" value="C:replisome"/>
    <property type="evidence" value="ECO:0007669"/>
    <property type="project" value="TreeGrafter"/>
</dbReference>
<comment type="similarity">
    <text evidence="3">Belongs to the helicase family. RecQ subfamily.</text>
</comment>
<dbReference type="AlphaFoldDB" id="S6AA43"/>
<dbReference type="GO" id="GO:0003677">
    <property type="term" value="F:DNA binding"/>
    <property type="evidence" value="ECO:0007669"/>
    <property type="project" value="UniProtKB-KW"/>
</dbReference>
<dbReference type="GO" id="GO:0043138">
    <property type="term" value="F:3'-5' DNA helicase activity"/>
    <property type="evidence" value="ECO:0007669"/>
    <property type="project" value="UniProtKB-EC"/>
</dbReference>
<evidence type="ECO:0000256" key="10">
    <source>
        <dbReference type="ARBA" id="ARBA00022840"/>
    </source>
</evidence>
<dbReference type="InterPro" id="IPR011545">
    <property type="entry name" value="DEAD/DEAH_box_helicase_dom"/>
</dbReference>
<gene>
    <name evidence="20" type="ORF">SCD_n01384</name>
</gene>
<evidence type="ECO:0000313" key="21">
    <source>
        <dbReference type="Proteomes" id="UP000015559"/>
    </source>
</evidence>
<dbReference type="FunFam" id="1.10.10.10:FF:000175">
    <property type="entry name" value="ATP-dependent DNA helicase RecQ"/>
    <property type="match status" value="1"/>
</dbReference>
<evidence type="ECO:0000256" key="5">
    <source>
        <dbReference type="ARBA" id="ARBA00022741"/>
    </source>
</evidence>
<evidence type="ECO:0000256" key="4">
    <source>
        <dbReference type="ARBA" id="ARBA00022723"/>
    </source>
</evidence>
<protein>
    <recommendedName>
        <fullName evidence="16">DNA helicase RecQ</fullName>
        <ecNumber evidence="16">5.6.2.4</ecNumber>
    </recommendedName>
</protein>
<dbReference type="InterPro" id="IPR010997">
    <property type="entry name" value="HRDC-like_sf"/>
</dbReference>
<dbReference type="Pfam" id="PF09382">
    <property type="entry name" value="RQC"/>
    <property type="match status" value="1"/>
</dbReference>
<dbReference type="RefSeq" id="WP_009205836.1">
    <property type="nucleotide sequence ID" value="NC_022357.1"/>
</dbReference>
<dbReference type="Pfam" id="PF00271">
    <property type="entry name" value="Helicase_C"/>
    <property type="match status" value="1"/>
</dbReference>
<evidence type="ECO:0000256" key="11">
    <source>
        <dbReference type="ARBA" id="ARBA00023125"/>
    </source>
</evidence>
<evidence type="ECO:0000256" key="8">
    <source>
        <dbReference type="ARBA" id="ARBA00022806"/>
    </source>
</evidence>
<keyword evidence="9" id="KW-0862">Zinc</keyword>
<dbReference type="GO" id="GO:0009432">
    <property type="term" value="P:SOS response"/>
    <property type="evidence" value="ECO:0007669"/>
    <property type="project" value="UniProtKB-UniRule"/>
</dbReference>
<keyword evidence="7" id="KW-0378">Hydrolase</keyword>
<comment type="cofactor">
    <cofactor evidence="1">
        <name>Mg(2+)</name>
        <dbReference type="ChEBI" id="CHEBI:18420"/>
    </cofactor>
</comment>
<dbReference type="InterPro" id="IPR001650">
    <property type="entry name" value="Helicase_C-like"/>
</dbReference>
<dbReference type="GO" id="GO:0006310">
    <property type="term" value="P:DNA recombination"/>
    <property type="evidence" value="ECO:0007669"/>
    <property type="project" value="UniProtKB-UniRule"/>
</dbReference>
<dbReference type="PROSITE" id="PS50967">
    <property type="entry name" value="HRDC"/>
    <property type="match status" value="1"/>
</dbReference>
<dbReference type="FunFam" id="3.40.50.300:FF:000296">
    <property type="entry name" value="ATP-dependent DNA helicase RecQ"/>
    <property type="match status" value="1"/>
</dbReference>
<dbReference type="PANTHER" id="PTHR13710">
    <property type="entry name" value="DNA HELICASE RECQ FAMILY MEMBER"/>
    <property type="match status" value="1"/>
</dbReference>
<organism evidence="20 21">
    <name type="scientific">Sulfuricella denitrificans (strain DSM 22764 / NBRC 105220 / skB26)</name>
    <dbReference type="NCBI Taxonomy" id="1163617"/>
    <lineage>
        <taxon>Bacteria</taxon>
        <taxon>Pseudomonadati</taxon>
        <taxon>Pseudomonadota</taxon>
        <taxon>Betaproteobacteria</taxon>
        <taxon>Nitrosomonadales</taxon>
        <taxon>Sulfuricellaceae</taxon>
        <taxon>Sulfuricella</taxon>
    </lineage>
</organism>
<evidence type="ECO:0000256" key="7">
    <source>
        <dbReference type="ARBA" id="ARBA00022801"/>
    </source>
</evidence>
<dbReference type="Pfam" id="PF00270">
    <property type="entry name" value="DEAD"/>
    <property type="match status" value="1"/>
</dbReference>
<keyword evidence="6" id="KW-0227">DNA damage</keyword>
<keyword evidence="5" id="KW-0547">Nucleotide-binding</keyword>
<evidence type="ECO:0000256" key="14">
    <source>
        <dbReference type="ARBA" id="ARBA00023235"/>
    </source>
</evidence>
<dbReference type="PROSITE" id="PS51192">
    <property type="entry name" value="HELICASE_ATP_BIND_1"/>
    <property type="match status" value="1"/>
</dbReference>
<dbReference type="GO" id="GO:0016787">
    <property type="term" value="F:hydrolase activity"/>
    <property type="evidence" value="ECO:0007669"/>
    <property type="project" value="UniProtKB-KW"/>
</dbReference>
<keyword evidence="8 20" id="KW-0347">Helicase</keyword>
<evidence type="ECO:0000259" key="17">
    <source>
        <dbReference type="PROSITE" id="PS50967"/>
    </source>
</evidence>
<dbReference type="InterPro" id="IPR002121">
    <property type="entry name" value="HRDC_dom"/>
</dbReference>
<dbReference type="Pfam" id="PF16124">
    <property type="entry name" value="RecQ_Zn_bind"/>
    <property type="match status" value="1"/>
</dbReference>
<keyword evidence="14" id="KW-0413">Isomerase</keyword>
<dbReference type="InterPro" id="IPR014001">
    <property type="entry name" value="Helicase_ATP-bd"/>
</dbReference>
<dbReference type="PANTHER" id="PTHR13710:SF105">
    <property type="entry name" value="ATP-DEPENDENT DNA HELICASE Q1"/>
    <property type="match status" value="1"/>
</dbReference>
<evidence type="ECO:0000256" key="1">
    <source>
        <dbReference type="ARBA" id="ARBA00001946"/>
    </source>
</evidence>
<dbReference type="Gene3D" id="1.10.150.80">
    <property type="entry name" value="HRDC domain"/>
    <property type="match status" value="1"/>
</dbReference>
<dbReference type="InterPro" id="IPR032284">
    <property type="entry name" value="RecQ_Zn-bd"/>
</dbReference>
<dbReference type="InterPro" id="IPR036388">
    <property type="entry name" value="WH-like_DNA-bd_sf"/>
</dbReference>
<dbReference type="FunFam" id="3.40.50.300:FF:000156">
    <property type="entry name" value="ATP-dependent DNA helicase recQ"/>
    <property type="match status" value="1"/>
</dbReference>
<comment type="cofactor">
    <cofactor evidence="2">
        <name>Zn(2+)</name>
        <dbReference type="ChEBI" id="CHEBI:29105"/>
    </cofactor>
</comment>
<evidence type="ECO:0000256" key="13">
    <source>
        <dbReference type="ARBA" id="ARBA00023204"/>
    </source>
</evidence>
<dbReference type="InterPro" id="IPR006293">
    <property type="entry name" value="DNA_helicase_ATP-dep_RecQ_bac"/>
</dbReference>
<keyword evidence="12" id="KW-0233">DNA recombination</keyword>
<evidence type="ECO:0000256" key="6">
    <source>
        <dbReference type="ARBA" id="ARBA00022763"/>
    </source>
</evidence>
<dbReference type="GO" id="GO:0006260">
    <property type="term" value="P:DNA replication"/>
    <property type="evidence" value="ECO:0007669"/>
    <property type="project" value="InterPro"/>
</dbReference>
<dbReference type="SUPFAM" id="SSF52540">
    <property type="entry name" value="P-loop containing nucleoside triphosphate hydrolases"/>
    <property type="match status" value="2"/>
</dbReference>
<dbReference type="CDD" id="cd18794">
    <property type="entry name" value="SF2_C_RecQ"/>
    <property type="match status" value="1"/>
</dbReference>
<accession>S6AA43</accession>
<dbReference type="GO" id="GO:0005737">
    <property type="term" value="C:cytoplasm"/>
    <property type="evidence" value="ECO:0007669"/>
    <property type="project" value="TreeGrafter"/>
</dbReference>
<dbReference type="KEGG" id="sdr:SCD_n01384"/>
<evidence type="ECO:0000256" key="12">
    <source>
        <dbReference type="ARBA" id="ARBA00023172"/>
    </source>
</evidence>
<dbReference type="GO" id="GO:0005524">
    <property type="term" value="F:ATP binding"/>
    <property type="evidence" value="ECO:0007669"/>
    <property type="project" value="UniProtKB-KW"/>
</dbReference>
<evidence type="ECO:0000313" key="20">
    <source>
        <dbReference type="EMBL" id="BAN35210.1"/>
    </source>
</evidence>
<keyword evidence="13" id="KW-0234">DNA repair</keyword>
<dbReference type="HOGENOM" id="CLU_001103_14_3_4"/>
<feature type="domain" description="Helicase C-terminal" evidence="19">
    <location>
        <begin position="223"/>
        <end position="368"/>
    </location>
</feature>
<dbReference type="SMART" id="SM00341">
    <property type="entry name" value="HRDC"/>
    <property type="match status" value="1"/>
</dbReference>
<sequence>MPSPSAQQILHDVFGYSAFRDEQQAIVEHVTSGGDALVLMPTGGGKSLCYQLPALLRHGVGIVVSPLIALMQDQVDALKQLGVKAAFLNSSLAADAARDVFGRLMRGDLDILYVAPERLLMANFLSALEQVQAGPGLALFAIDEAHCVSQWGHDFRPEYRELTVLHERFPAVPRIALTATADAPTRREIVERLALEQAHQFVSSFDRPNIRYRVALKANARNQLQAFLETEHANDAGIVYCLSRKKVDETAAWLKEKGWDALPYHAGLDAATRNANQRRFLREEGVIMVATVAFGMGIDKPNVRFVAHLDLPKSMEGYYQETGRAGRDGLPADAWMTYGLGDVVSMRQMLSSGDAPAERKRVELQKLDALLGFCEATACRHQTILRYFGEEHPGDCGQCDNCLEPVDTWDATQPAQMALSCVFRTGQRFGVVHLIDVLLGKATAKVEQFNHQQLTTFGIGQALSQTQWSSVYRQLVAAGLLNVDIEAYGGLRLTEESRPVLRGEQEVWLRRDAEPAKKSRTSKAERGARAREAFAGANEDPLWQALKAKRTELAREQGVPPYVIFHDSTLLEILNRRPGTLREMSEITGVGQAKLAKYGDEFLQVLEHETNGAFPT</sequence>
<comment type="catalytic activity">
    <reaction evidence="15">
        <text>Couples ATP hydrolysis with the unwinding of duplex DNA by translocating in the 3'-5' direction.</text>
        <dbReference type="EC" id="5.6.2.4"/>
    </reaction>
</comment>
<dbReference type="SMART" id="SM00490">
    <property type="entry name" value="HELICc"/>
    <property type="match status" value="1"/>
</dbReference>
<dbReference type="InterPro" id="IPR018982">
    <property type="entry name" value="RQC_domain"/>
</dbReference>
<keyword evidence="11" id="KW-0238">DNA-binding</keyword>
<dbReference type="EMBL" id="AP013066">
    <property type="protein sequence ID" value="BAN35210.1"/>
    <property type="molecule type" value="Genomic_DNA"/>
</dbReference>
<dbReference type="OrthoDB" id="9760034at2"/>
<keyword evidence="21" id="KW-1185">Reference proteome</keyword>
<dbReference type="Pfam" id="PF00570">
    <property type="entry name" value="HRDC"/>
    <property type="match status" value="1"/>
</dbReference>
<feature type="domain" description="Helicase ATP-binding" evidence="18">
    <location>
        <begin position="27"/>
        <end position="199"/>
    </location>
</feature>
<dbReference type="NCBIfam" id="TIGR01389">
    <property type="entry name" value="recQ"/>
    <property type="match status" value="1"/>
</dbReference>
<dbReference type="Gene3D" id="3.40.50.300">
    <property type="entry name" value="P-loop containing nucleotide triphosphate hydrolases"/>
    <property type="match status" value="2"/>
</dbReference>
<evidence type="ECO:0000259" key="19">
    <source>
        <dbReference type="PROSITE" id="PS51194"/>
    </source>
</evidence>
<dbReference type="GO" id="GO:0006281">
    <property type="term" value="P:DNA repair"/>
    <property type="evidence" value="ECO:0007669"/>
    <property type="project" value="UniProtKB-KW"/>
</dbReference>
<dbReference type="NCBIfam" id="TIGR00614">
    <property type="entry name" value="recQ_fam"/>
    <property type="match status" value="1"/>
</dbReference>
<dbReference type="GO" id="GO:0043590">
    <property type="term" value="C:bacterial nucleoid"/>
    <property type="evidence" value="ECO:0007669"/>
    <property type="project" value="TreeGrafter"/>
</dbReference>
<dbReference type="Gene3D" id="1.10.10.10">
    <property type="entry name" value="Winged helix-like DNA-binding domain superfamily/Winged helix DNA-binding domain"/>
    <property type="match status" value="1"/>
</dbReference>
<evidence type="ECO:0000256" key="15">
    <source>
        <dbReference type="ARBA" id="ARBA00034617"/>
    </source>
</evidence>
<dbReference type="GO" id="GO:0009378">
    <property type="term" value="F:four-way junction helicase activity"/>
    <property type="evidence" value="ECO:0007669"/>
    <property type="project" value="TreeGrafter"/>
</dbReference>
<keyword evidence="4" id="KW-0479">Metal-binding</keyword>
<dbReference type="STRING" id="1163617.SCD_n01384"/>
<dbReference type="InterPro" id="IPR027417">
    <property type="entry name" value="P-loop_NTPase"/>
</dbReference>
<name>S6AA43_SULDS</name>
<dbReference type="CDD" id="cd17920">
    <property type="entry name" value="DEXHc_RecQ"/>
    <property type="match status" value="1"/>
</dbReference>
<dbReference type="InterPro" id="IPR004589">
    <property type="entry name" value="DNA_helicase_ATP-dep_RecQ"/>
</dbReference>
<dbReference type="GO" id="GO:0046872">
    <property type="term" value="F:metal ion binding"/>
    <property type="evidence" value="ECO:0007669"/>
    <property type="project" value="UniProtKB-KW"/>
</dbReference>
<evidence type="ECO:0000256" key="9">
    <source>
        <dbReference type="ARBA" id="ARBA00022833"/>
    </source>
</evidence>
<dbReference type="SMART" id="SM00956">
    <property type="entry name" value="RQC"/>
    <property type="match status" value="1"/>
</dbReference>
<dbReference type="PROSITE" id="PS51194">
    <property type="entry name" value="HELICASE_CTER"/>
    <property type="match status" value="1"/>
</dbReference>
<dbReference type="EC" id="5.6.2.4" evidence="16"/>
<dbReference type="SUPFAM" id="SSF47819">
    <property type="entry name" value="HRDC-like"/>
    <property type="match status" value="1"/>
</dbReference>
<evidence type="ECO:0000256" key="3">
    <source>
        <dbReference type="ARBA" id="ARBA00005446"/>
    </source>
</evidence>
<reference evidence="20 21" key="1">
    <citation type="journal article" date="2012" name="Appl. Environ. Microbiol.">
        <title>Draft genome sequence of a psychrotolerant sulfur-oxidizing bacterium, Sulfuricella denitrificans skB26, and proteomic insights into cold adaptation.</title>
        <authorList>
            <person name="Watanabe T."/>
            <person name="Kojima H."/>
            <person name="Fukui M."/>
        </authorList>
    </citation>
    <scope>NUCLEOTIDE SEQUENCE [LARGE SCALE GENOMIC DNA]</scope>
    <source>
        <strain evidence="21">skB26</strain>
    </source>
</reference>
<dbReference type="Proteomes" id="UP000015559">
    <property type="component" value="Chromosome"/>
</dbReference>
<evidence type="ECO:0000256" key="2">
    <source>
        <dbReference type="ARBA" id="ARBA00001947"/>
    </source>
</evidence>
<evidence type="ECO:0000259" key="18">
    <source>
        <dbReference type="PROSITE" id="PS51192"/>
    </source>
</evidence>
<dbReference type="InterPro" id="IPR044876">
    <property type="entry name" value="HRDC_dom_sf"/>
</dbReference>
<keyword evidence="10" id="KW-0067">ATP-binding</keyword>
<proteinExistence type="inferred from homology"/>